<comment type="similarity">
    <text evidence="1">Belongs to the RelE toxin family.</text>
</comment>
<dbReference type="InterPro" id="IPR051803">
    <property type="entry name" value="TA_system_RelE-like_toxin"/>
</dbReference>
<dbReference type="Gene3D" id="3.30.2310.20">
    <property type="entry name" value="RelE-like"/>
    <property type="match status" value="1"/>
</dbReference>
<keyword evidence="2" id="KW-1277">Toxin-antitoxin system</keyword>
<organism evidence="3 4">
    <name type="scientific">Candidatus Scalindua arabica</name>
    <dbReference type="NCBI Taxonomy" id="1127984"/>
    <lineage>
        <taxon>Bacteria</taxon>
        <taxon>Pseudomonadati</taxon>
        <taxon>Planctomycetota</taxon>
        <taxon>Candidatus Brocadiia</taxon>
        <taxon>Candidatus Brocadiales</taxon>
        <taxon>Candidatus Scalinduaceae</taxon>
        <taxon>Candidatus Scalindua</taxon>
    </lineage>
</organism>
<dbReference type="InterPro" id="IPR035093">
    <property type="entry name" value="RelE/ParE_toxin_dom_sf"/>
</dbReference>
<gene>
    <name evidence="3" type="ORF">MAG551_00537</name>
</gene>
<reference evidence="3" key="1">
    <citation type="journal article" date="2021" name="ISME J.">
        <title>Fine-scale metabolic discontinuity in a stratified prokaryote microbiome of a Red Sea deep halocline.</title>
        <authorList>
            <person name="Michoud G."/>
            <person name="Ngugi D.K."/>
            <person name="Barozzi A."/>
            <person name="Merlino G."/>
            <person name="Calleja M.L."/>
            <person name="Delgado-Huertas A."/>
            <person name="Moran X.A.G."/>
            <person name="Daffonchio D."/>
        </authorList>
    </citation>
    <scope>NUCLEOTIDE SEQUENCE</scope>
    <source>
        <strain evidence="3">SuakinDeep_MAG55_1</strain>
    </source>
</reference>
<dbReference type="SUPFAM" id="SSF143011">
    <property type="entry name" value="RelE-like"/>
    <property type="match status" value="1"/>
</dbReference>
<dbReference type="PANTHER" id="PTHR33755">
    <property type="entry name" value="TOXIN PARE1-RELATED"/>
    <property type="match status" value="1"/>
</dbReference>
<dbReference type="AlphaFoldDB" id="A0A941W102"/>
<sequence>MAHKIRWSPRAVSNLEDICNYIAVDSEYYAILFAKKINSIIKAIPQFPKAGRIVPEYADEHIRERIYKNYRIVYRIKEDIIEIVAICHGSKPISS</sequence>
<name>A0A941W102_9BACT</name>
<protein>
    <recommendedName>
        <fullName evidence="5">Plasmid stabilization system protein</fullName>
    </recommendedName>
</protein>
<evidence type="ECO:0000313" key="4">
    <source>
        <dbReference type="Proteomes" id="UP000722750"/>
    </source>
</evidence>
<dbReference type="PANTHER" id="PTHR33755:SF5">
    <property type="entry name" value="TYPE II TOXIN-ANTITOXIN SYSTEM RELE_PARE FAMILY TOXIN"/>
    <property type="match status" value="1"/>
</dbReference>
<evidence type="ECO:0000256" key="2">
    <source>
        <dbReference type="ARBA" id="ARBA00022649"/>
    </source>
</evidence>
<dbReference type="Proteomes" id="UP000722750">
    <property type="component" value="Unassembled WGS sequence"/>
</dbReference>
<evidence type="ECO:0008006" key="5">
    <source>
        <dbReference type="Google" id="ProtNLM"/>
    </source>
</evidence>
<dbReference type="InterPro" id="IPR007712">
    <property type="entry name" value="RelE/ParE_toxin"/>
</dbReference>
<dbReference type="EMBL" id="JAANXD010000026">
    <property type="protein sequence ID" value="MBS1257493.1"/>
    <property type="molecule type" value="Genomic_DNA"/>
</dbReference>
<evidence type="ECO:0000313" key="3">
    <source>
        <dbReference type="EMBL" id="MBS1257493.1"/>
    </source>
</evidence>
<evidence type="ECO:0000256" key="1">
    <source>
        <dbReference type="ARBA" id="ARBA00006226"/>
    </source>
</evidence>
<dbReference type="Pfam" id="PF05016">
    <property type="entry name" value="ParE_toxin"/>
    <property type="match status" value="1"/>
</dbReference>
<comment type="caution">
    <text evidence="3">The sequence shown here is derived from an EMBL/GenBank/DDBJ whole genome shotgun (WGS) entry which is preliminary data.</text>
</comment>
<proteinExistence type="inferred from homology"/>
<accession>A0A941W102</accession>